<organism evidence="3 4">
    <name type="scientific">Bradyrhizobium neotropicale</name>
    <dbReference type="NCBI Taxonomy" id="1497615"/>
    <lineage>
        <taxon>Bacteria</taxon>
        <taxon>Pseudomonadati</taxon>
        <taxon>Pseudomonadota</taxon>
        <taxon>Alphaproteobacteria</taxon>
        <taxon>Hyphomicrobiales</taxon>
        <taxon>Nitrobacteraceae</taxon>
        <taxon>Bradyrhizobium</taxon>
    </lineage>
</organism>
<feature type="domain" description="Cupin type-2" evidence="2">
    <location>
        <begin position="57"/>
        <end position="122"/>
    </location>
</feature>
<dbReference type="RefSeq" id="WP_063679968.1">
    <property type="nucleotide sequence ID" value="NZ_LSEF01000074.1"/>
</dbReference>
<feature type="signal peptide" evidence="1">
    <location>
        <begin position="1"/>
        <end position="31"/>
    </location>
</feature>
<dbReference type="InterPro" id="IPR011051">
    <property type="entry name" value="RmlC_Cupin_sf"/>
</dbReference>
<dbReference type="PANTHER" id="PTHR38599:SF1">
    <property type="entry name" value="CUPIN DOMAIN PROTEIN (AFU_ORTHOLOGUE AFUA_3G13620)"/>
    <property type="match status" value="1"/>
</dbReference>
<evidence type="ECO:0000313" key="4">
    <source>
        <dbReference type="Proteomes" id="UP000077173"/>
    </source>
</evidence>
<dbReference type="CDD" id="cd02235">
    <property type="entry name" value="cupin_BLL4011-like"/>
    <property type="match status" value="1"/>
</dbReference>
<gene>
    <name evidence="3" type="ORF">AXW67_18550</name>
</gene>
<feature type="chain" id="PRO_5008055453" evidence="1">
    <location>
        <begin position="32"/>
        <end position="139"/>
    </location>
</feature>
<dbReference type="SUPFAM" id="SSF51182">
    <property type="entry name" value="RmlC-like cupins"/>
    <property type="match status" value="1"/>
</dbReference>
<evidence type="ECO:0000259" key="2">
    <source>
        <dbReference type="Pfam" id="PF07883"/>
    </source>
</evidence>
<name>A0A176Z382_9BRAD</name>
<comment type="caution">
    <text evidence="3">The sequence shown here is derived from an EMBL/GenBank/DDBJ whole genome shotgun (WGS) entry which is preliminary data.</text>
</comment>
<dbReference type="AlphaFoldDB" id="A0A176Z382"/>
<dbReference type="PANTHER" id="PTHR38599">
    <property type="entry name" value="CUPIN DOMAIN PROTEIN (AFU_ORTHOLOGUE AFUA_3G13620)"/>
    <property type="match status" value="1"/>
</dbReference>
<keyword evidence="1" id="KW-0732">Signal</keyword>
<sequence length="139" mass="14486">MSHHLSRAARVLASAAVITINLLTLPAAAHAQGTGVTRTDLQRHDLSAPGREAVQVRVDLAPGVAFGRHTHPGEEIIYVLAGAIEYDVDGKPPVTLKAGDVLFIPAGTVHAAKNVGSDTASELATYIVAKDKPLLTLAK</sequence>
<keyword evidence="4" id="KW-1185">Reference proteome</keyword>
<dbReference type="InterPro" id="IPR014710">
    <property type="entry name" value="RmlC-like_jellyroll"/>
</dbReference>
<dbReference type="Gene3D" id="2.60.120.10">
    <property type="entry name" value="Jelly Rolls"/>
    <property type="match status" value="1"/>
</dbReference>
<evidence type="ECO:0000256" key="1">
    <source>
        <dbReference type="SAM" id="SignalP"/>
    </source>
</evidence>
<reference evidence="3 4" key="1">
    <citation type="submission" date="2016-02" db="EMBL/GenBank/DDBJ databases">
        <title>Draft genome sequence of the strain BR 10247T Bradyrhizobium neotropicale isolated from nodules of Centrolobium paraense.</title>
        <authorList>
            <person name="Simoes-Araujo J.L."/>
            <person name="Barauna A.C."/>
            <person name="Silva K."/>
            <person name="Zilli J.E."/>
        </authorList>
    </citation>
    <scope>NUCLEOTIDE SEQUENCE [LARGE SCALE GENOMIC DNA]</scope>
    <source>
        <strain evidence="3 4">BR 10247</strain>
    </source>
</reference>
<accession>A0A176Z382</accession>
<dbReference type="Proteomes" id="UP000077173">
    <property type="component" value="Unassembled WGS sequence"/>
</dbReference>
<protein>
    <submittedName>
        <fullName evidence="3">Cupin</fullName>
    </submittedName>
</protein>
<proteinExistence type="predicted"/>
<evidence type="ECO:0000313" key="3">
    <source>
        <dbReference type="EMBL" id="OAF13729.1"/>
    </source>
</evidence>
<dbReference type="Pfam" id="PF07883">
    <property type="entry name" value="Cupin_2"/>
    <property type="match status" value="1"/>
</dbReference>
<dbReference type="InterPro" id="IPR013096">
    <property type="entry name" value="Cupin_2"/>
</dbReference>
<dbReference type="EMBL" id="LSEF01000074">
    <property type="protein sequence ID" value="OAF13729.1"/>
    <property type="molecule type" value="Genomic_DNA"/>
</dbReference>